<evidence type="ECO:0000313" key="2">
    <source>
        <dbReference type="Proteomes" id="UP000218418"/>
    </source>
</evidence>
<dbReference type="Proteomes" id="UP000218418">
    <property type="component" value="Chromosome"/>
</dbReference>
<name>A0A1Z4LNU6_9CYAN</name>
<keyword evidence="2" id="KW-1185">Reference proteome</keyword>
<dbReference type="AlphaFoldDB" id="A0A1Z4LNU6"/>
<evidence type="ECO:0000313" key="1">
    <source>
        <dbReference type="EMBL" id="BAY82922.1"/>
    </source>
</evidence>
<protein>
    <submittedName>
        <fullName evidence="1">Uncharacterized protein</fullName>
    </submittedName>
</protein>
<gene>
    <name evidence="1" type="ORF">NIES267_24080</name>
</gene>
<sequence>MEFIKNWALFVFIYFAILFSVDGATANDFFEYVFVYD</sequence>
<proteinExistence type="predicted"/>
<accession>A0A1Z4LNU6</accession>
<dbReference type="EMBL" id="AP018227">
    <property type="protein sequence ID" value="BAY82922.1"/>
    <property type="molecule type" value="Genomic_DNA"/>
</dbReference>
<organism evidence="1 2">
    <name type="scientific">Calothrix parasitica NIES-267</name>
    <dbReference type="NCBI Taxonomy" id="1973488"/>
    <lineage>
        <taxon>Bacteria</taxon>
        <taxon>Bacillati</taxon>
        <taxon>Cyanobacteriota</taxon>
        <taxon>Cyanophyceae</taxon>
        <taxon>Nostocales</taxon>
        <taxon>Calotrichaceae</taxon>
        <taxon>Calothrix</taxon>
    </lineage>
</organism>
<reference evidence="1 2" key="1">
    <citation type="submission" date="2017-06" db="EMBL/GenBank/DDBJ databases">
        <title>Genome sequencing of cyanobaciteial culture collection at National Institute for Environmental Studies (NIES).</title>
        <authorList>
            <person name="Hirose Y."/>
            <person name="Shimura Y."/>
            <person name="Fujisawa T."/>
            <person name="Nakamura Y."/>
            <person name="Kawachi M."/>
        </authorList>
    </citation>
    <scope>NUCLEOTIDE SEQUENCE [LARGE SCALE GENOMIC DNA]</scope>
    <source>
        <strain evidence="1 2">NIES-267</strain>
    </source>
</reference>